<dbReference type="Gene3D" id="1.10.150.20">
    <property type="entry name" value="5' to 3' exonuclease, C-terminal subdomain"/>
    <property type="match status" value="1"/>
</dbReference>
<dbReference type="GO" id="GO:0003677">
    <property type="term" value="F:DNA binding"/>
    <property type="evidence" value="ECO:0007669"/>
    <property type="project" value="InterPro"/>
</dbReference>
<dbReference type="Gene3D" id="3.40.50.1010">
    <property type="entry name" value="5'-nuclease"/>
    <property type="match status" value="1"/>
</dbReference>
<gene>
    <name evidence="4" type="ORF">UFOVP410_87</name>
</gene>
<dbReference type="GO" id="GO:0033567">
    <property type="term" value="P:DNA replication, Okazaki fragment processing"/>
    <property type="evidence" value="ECO:0007669"/>
    <property type="project" value="InterPro"/>
</dbReference>
<name>A0A6J5M3R7_9CAUD</name>
<dbReference type="InterPro" id="IPR036276">
    <property type="entry name" value="T4_RNaseH_C"/>
</dbReference>
<dbReference type="SMART" id="SM00475">
    <property type="entry name" value="53EXOc"/>
    <property type="match status" value="1"/>
</dbReference>
<dbReference type="SUPFAM" id="SSF88723">
    <property type="entry name" value="PIN domain-like"/>
    <property type="match status" value="1"/>
</dbReference>
<evidence type="ECO:0000256" key="1">
    <source>
        <dbReference type="ARBA" id="ARBA00022722"/>
    </source>
</evidence>
<dbReference type="InterPro" id="IPR036279">
    <property type="entry name" value="5-3_exonuclease_C_sf"/>
</dbReference>
<dbReference type="SUPFAM" id="SSF47807">
    <property type="entry name" value="5' to 3' exonuclease, C-terminal subdomain"/>
    <property type="match status" value="1"/>
</dbReference>
<sequence>MILIDMNQVMISNLMSQISSNPMAELSESLIRHMVLSSILSYKKKFSEEYGKMVFCADDRKYWRKEIFPYYKANRKKARDASKFDWNLIFGTLNKIRDEIKEKFPYLVIQVEGAEADDIIGTMVKYTQTHELLKTSSLDPDPQKVLIISGDKDFMQLQKYSNVKQFSPMQKKFLLTDNPSKTLLEHILTGDSGDGIPNFLSQDSVFVSENARQKPIRKDKLNLWMSMENPERFCDESMLRNFKRNEQLINLDFTPYEIQRKIIETYEAGPVGDRKNLLNYFVENRLKYLLESISEF</sequence>
<dbReference type="CDD" id="cd09860">
    <property type="entry name" value="PIN_T4-like"/>
    <property type="match status" value="1"/>
</dbReference>
<dbReference type="PANTHER" id="PTHR42646:SF2">
    <property type="entry name" value="5'-3' EXONUCLEASE FAMILY PROTEIN"/>
    <property type="match status" value="1"/>
</dbReference>
<evidence type="ECO:0000259" key="3">
    <source>
        <dbReference type="SMART" id="SM00475"/>
    </source>
</evidence>
<dbReference type="GO" id="GO:0008409">
    <property type="term" value="F:5'-3' exonuclease activity"/>
    <property type="evidence" value="ECO:0007669"/>
    <property type="project" value="InterPro"/>
</dbReference>
<evidence type="ECO:0000313" key="4">
    <source>
        <dbReference type="EMBL" id="CAB4141248.1"/>
    </source>
</evidence>
<dbReference type="Pfam" id="PF09293">
    <property type="entry name" value="RNaseH_C"/>
    <property type="match status" value="1"/>
</dbReference>
<proteinExistence type="predicted"/>
<dbReference type="InterPro" id="IPR029060">
    <property type="entry name" value="PIN-like_dom_sf"/>
</dbReference>
<dbReference type="GO" id="GO:0017108">
    <property type="term" value="F:5'-flap endonuclease activity"/>
    <property type="evidence" value="ECO:0007669"/>
    <property type="project" value="InterPro"/>
</dbReference>
<dbReference type="InterPro" id="IPR002421">
    <property type="entry name" value="5-3_exonuclease"/>
</dbReference>
<dbReference type="EMBL" id="LR796388">
    <property type="protein sequence ID" value="CAB4141248.1"/>
    <property type="molecule type" value="Genomic_DNA"/>
</dbReference>
<dbReference type="InterPro" id="IPR020046">
    <property type="entry name" value="5-3_exonucl_a-hlix_arch_N"/>
</dbReference>
<accession>A0A6J5M3R7</accession>
<feature type="domain" description="5'-3' exonuclease" evidence="3">
    <location>
        <begin position="21"/>
        <end position="259"/>
    </location>
</feature>
<reference evidence="4" key="1">
    <citation type="submission" date="2020-04" db="EMBL/GenBank/DDBJ databases">
        <authorList>
            <person name="Chiriac C."/>
            <person name="Salcher M."/>
            <person name="Ghai R."/>
            <person name="Kavagutti S V."/>
        </authorList>
    </citation>
    <scope>NUCLEOTIDE SEQUENCE</scope>
</reference>
<dbReference type="InterPro" id="IPR038969">
    <property type="entry name" value="FEN"/>
</dbReference>
<evidence type="ECO:0000256" key="2">
    <source>
        <dbReference type="ARBA" id="ARBA00022801"/>
    </source>
</evidence>
<organism evidence="4">
    <name type="scientific">uncultured Caudovirales phage</name>
    <dbReference type="NCBI Taxonomy" id="2100421"/>
    <lineage>
        <taxon>Viruses</taxon>
        <taxon>Duplodnaviria</taxon>
        <taxon>Heunggongvirae</taxon>
        <taxon>Uroviricota</taxon>
        <taxon>Caudoviricetes</taxon>
        <taxon>Peduoviridae</taxon>
        <taxon>Maltschvirus</taxon>
        <taxon>Maltschvirus maltsch</taxon>
    </lineage>
</organism>
<keyword evidence="1" id="KW-0540">Nuclease</keyword>
<dbReference type="Pfam" id="PF02739">
    <property type="entry name" value="5_3_exonuc_N"/>
    <property type="match status" value="1"/>
</dbReference>
<keyword evidence="2" id="KW-0378">Hydrolase</keyword>
<dbReference type="PANTHER" id="PTHR42646">
    <property type="entry name" value="FLAP ENDONUCLEASE XNI"/>
    <property type="match status" value="1"/>
</dbReference>
<protein>
    <submittedName>
        <fullName evidence="4">RnaseH</fullName>
    </submittedName>
</protein>